<evidence type="ECO:0000259" key="1">
    <source>
        <dbReference type="Pfam" id="PF18803"/>
    </source>
</evidence>
<dbReference type="AlphaFoldDB" id="A0A0C9V189"/>
<gene>
    <name evidence="2" type="ORF">M422DRAFT_78544</name>
</gene>
<feature type="non-terminal residue" evidence="2">
    <location>
        <position position="91"/>
    </location>
</feature>
<feature type="non-terminal residue" evidence="2">
    <location>
        <position position="1"/>
    </location>
</feature>
<evidence type="ECO:0000313" key="3">
    <source>
        <dbReference type="Proteomes" id="UP000054279"/>
    </source>
</evidence>
<dbReference type="Proteomes" id="UP000054279">
    <property type="component" value="Unassembled WGS sequence"/>
</dbReference>
<evidence type="ECO:0000313" key="2">
    <source>
        <dbReference type="EMBL" id="KIJ31225.1"/>
    </source>
</evidence>
<dbReference type="Pfam" id="PF18803">
    <property type="entry name" value="CxC2"/>
    <property type="match status" value="1"/>
</dbReference>
<dbReference type="OrthoDB" id="3004525at2759"/>
<dbReference type="InterPro" id="IPR041457">
    <property type="entry name" value="CxC2_KDZ-assoc"/>
</dbReference>
<proteinExistence type="predicted"/>
<sequence>CGSPGAYECLDCDGIGYYCQGCMVAAHKHLPFHGIQEWDGNCMRRITLRNLGHIVYFAEQLLSCKWFPATVLRPQTAVTFRVLKLFHMLTM</sequence>
<dbReference type="HOGENOM" id="CLU_184143_0_0_1"/>
<name>A0A0C9V189_SPHS4</name>
<organism evidence="2 3">
    <name type="scientific">Sphaerobolus stellatus (strain SS14)</name>
    <dbReference type="NCBI Taxonomy" id="990650"/>
    <lineage>
        <taxon>Eukaryota</taxon>
        <taxon>Fungi</taxon>
        <taxon>Dikarya</taxon>
        <taxon>Basidiomycota</taxon>
        <taxon>Agaricomycotina</taxon>
        <taxon>Agaricomycetes</taxon>
        <taxon>Phallomycetidae</taxon>
        <taxon>Geastrales</taxon>
        <taxon>Sphaerobolaceae</taxon>
        <taxon>Sphaerobolus</taxon>
    </lineage>
</organism>
<reference evidence="2 3" key="1">
    <citation type="submission" date="2014-06" db="EMBL/GenBank/DDBJ databases">
        <title>Evolutionary Origins and Diversification of the Mycorrhizal Mutualists.</title>
        <authorList>
            <consortium name="DOE Joint Genome Institute"/>
            <consortium name="Mycorrhizal Genomics Consortium"/>
            <person name="Kohler A."/>
            <person name="Kuo A."/>
            <person name="Nagy L.G."/>
            <person name="Floudas D."/>
            <person name="Copeland A."/>
            <person name="Barry K.W."/>
            <person name="Cichocki N."/>
            <person name="Veneault-Fourrey C."/>
            <person name="LaButti K."/>
            <person name="Lindquist E.A."/>
            <person name="Lipzen A."/>
            <person name="Lundell T."/>
            <person name="Morin E."/>
            <person name="Murat C."/>
            <person name="Riley R."/>
            <person name="Ohm R."/>
            <person name="Sun H."/>
            <person name="Tunlid A."/>
            <person name="Henrissat B."/>
            <person name="Grigoriev I.V."/>
            <person name="Hibbett D.S."/>
            <person name="Martin F."/>
        </authorList>
    </citation>
    <scope>NUCLEOTIDE SEQUENCE [LARGE SCALE GENOMIC DNA]</scope>
    <source>
        <strain evidence="2 3">SS14</strain>
    </source>
</reference>
<accession>A0A0C9V189</accession>
<dbReference type="EMBL" id="KN837246">
    <property type="protein sequence ID" value="KIJ31225.1"/>
    <property type="molecule type" value="Genomic_DNA"/>
</dbReference>
<protein>
    <recommendedName>
        <fullName evidence="1">CxC2-like cysteine cluster KDZ transposase-associated domain-containing protein</fullName>
    </recommendedName>
</protein>
<feature type="domain" description="CxC2-like cysteine cluster KDZ transposase-associated" evidence="1">
    <location>
        <begin position="58"/>
        <end position="91"/>
    </location>
</feature>
<keyword evidence="3" id="KW-1185">Reference proteome</keyword>